<dbReference type="AlphaFoldDB" id="A0A3B0XH00"/>
<organism evidence="1">
    <name type="scientific">hydrothermal vent metagenome</name>
    <dbReference type="NCBI Taxonomy" id="652676"/>
    <lineage>
        <taxon>unclassified sequences</taxon>
        <taxon>metagenomes</taxon>
        <taxon>ecological metagenomes</taxon>
    </lineage>
</organism>
<sequence>MKKSRFKYGFSVALACCFFSIMSACTVKLPAGKWVSPEISTVNFMAVELSAIDSAYPAVCIEAQNELNMRLLEQMPAQLKPLVFQVSQKVANQEQLSPARKIKNTDAATLQLMITDCLVDVDQSGGVFEFYLTLSVDVKLMKNNRALMKHHMQSFERVQIGEPDPAFEFSFEEPVQRILALFNNGRIFIAD</sequence>
<name>A0A3B0XH00_9ZZZZ</name>
<dbReference type="EMBL" id="UOFI01000022">
    <property type="protein sequence ID" value="VAW62387.1"/>
    <property type="molecule type" value="Genomic_DNA"/>
</dbReference>
<evidence type="ECO:0008006" key="2">
    <source>
        <dbReference type="Google" id="ProtNLM"/>
    </source>
</evidence>
<dbReference type="PROSITE" id="PS51257">
    <property type="entry name" value="PROKAR_LIPOPROTEIN"/>
    <property type="match status" value="1"/>
</dbReference>
<accession>A0A3B0XH00</accession>
<protein>
    <recommendedName>
        <fullName evidence="2">Lipoprotein</fullName>
    </recommendedName>
</protein>
<gene>
    <name evidence="1" type="ORF">MNBD_GAMMA09-3599</name>
</gene>
<reference evidence="1" key="1">
    <citation type="submission" date="2018-06" db="EMBL/GenBank/DDBJ databases">
        <authorList>
            <person name="Zhirakovskaya E."/>
        </authorList>
    </citation>
    <scope>NUCLEOTIDE SEQUENCE</scope>
</reference>
<proteinExistence type="predicted"/>
<evidence type="ECO:0000313" key="1">
    <source>
        <dbReference type="EMBL" id="VAW62387.1"/>
    </source>
</evidence>